<sequence length="125" mass="14116">CDPVVPAVVRQKCGRLLCPAQKSCPTSGTLTEDGAGDGLNSKTKHLVNVLMQNESTKKKVQYLTLVMTKYMEIIHKQISDLTIKYILCFMVKKVLDYIRESLVPTLLGLPNFVHKGWITKYRADF</sequence>
<keyword evidence="3" id="KW-1185">Reference proteome</keyword>
<comment type="caution">
    <text evidence="2">The sequence shown here is derived from an EMBL/GenBank/DDBJ whole genome shotgun (WGS) entry which is preliminary data.</text>
</comment>
<reference evidence="2 3" key="1">
    <citation type="submission" date="2021-06" db="EMBL/GenBank/DDBJ databases">
        <title>Caerostris darwini draft genome.</title>
        <authorList>
            <person name="Kono N."/>
            <person name="Arakawa K."/>
        </authorList>
    </citation>
    <scope>NUCLEOTIDE SEQUENCE [LARGE SCALE GENOMIC DNA]</scope>
</reference>
<evidence type="ECO:0000313" key="2">
    <source>
        <dbReference type="EMBL" id="GIY02883.1"/>
    </source>
</evidence>
<feature type="domain" description="Dynamin GTPase effector" evidence="1">
    <location>
        <begin position="57"/>
        <end position="106"/>
    </location>
</feature>
<dbReference type="InterPro" id="IPR003130">
    <property type="entry name" value="GED"/>
</dbReference>
<dbReference type="EMBL" id="BPLQ01003763">
    <property type="protein sequence ID" value="GIY02883.1"/>
    <property type="molecule type" value="Genomic_DNA"/>
</dbReference>
<protein>
    <submittedName>
        <fullName evidence="2">Dynamin-1</fullName>
    </submittedName>
</protein>
<accession>A0AAV4Q621</accession>
<dbReference type="Proteomes" id="UP001054837">
    <property type="component" value="Unassembled WGS sequence"/>
</dbReference>
<evidence type="ECO:0000259" key="1">
    <source>
        <dbReference type="Pfam" id="PF02212"/>
    </source>
</evidence>
<dbReference type="GO" id="GO:0003924">
    <property type="term" value="F:GTPase activity"/>
    <property type="evidence" value="ECO:0007669"/>
    <property type="project" value="InterPro"/>
</dbReference>
<evidence type="ECO:0000313" key="3">
    <source>
        <dbReference type="Proteomes" id="UP001054837"/>
    </source>
</evidence>
<dbReference type="GO" id="GO:0005525">
    <property type="term" value="F:GTP binding"/>
    <property type="evidence" value="ECO:0007669"/>
    <property type="project" value="InterPro"/>
</dbReference>
<dbReference type="Pfam" id="PF02212">
    <property type="entry name" value="GED"/>
    <property type="match status" value="1"/>
</dbReference>
<name>A0AAV4Q621_9ARAC</name>
<proteinExistence type="predicted"/>
<feature type="non-terminal residue" evidence="2">
    <location>
        <position position="1"/>
    </location>
</feature>
<dbReference type="AlphaFoldDB" id="A0AAV4Q621"/>
<dbReference type="Gene3D" id="1.20.120.1240">
    <property type="entry name" value="Dynamin, middle domain"/>
    <property type="match status" value="1"/>
</dbReference>
<organism evidence="2 3">
    <name type="scientific">Caerostris darwini</name>
    <dbReference type="NCBI Taxonomy" id="1538125"/>
    <lineage>
        <taxon>Eukaryota</taxon>
        <taxon>Metazoa</taxon>
        <taxon>Ecdysozoa</taxon>
        <taxon>Arthropoda</taxon>
        <taxon>Chelicerata</taxon>
        <taxon>Arachnida</taxon>
        <taxon>Araneae</taxon>
        <taxon>Araneomorphae</taxon>
        <taxon>Entelegynae</taxon>
        <taxon>Araneoidea</taxon>
        <taxon>Araneidae</taxon>
        <taxon>Caerostris</taxon>
    </lineage>
</organism>
<gene>
    <name evidence="2" type="primary">DNM1</name>
    <name evidence="2" type="ORF">CDAR_321261</name>
</gene>